<dbReference type="RefSeq" id="WP_218587338.1">
    <property type="nucleotide sequence ID" value="NZ_FRCF01000011.1"/>
</dbReference>
<dbReference type="Gene3D" id="1.10.287.1120">
    <property type="entry name" value="Bipartite methylase S protein"/>
    <property type="match status" value="1"/>
</dbReference>
<organism evidence="5 6">
    <name type="scientific">Lacicoccus alkaliphilus DSM 16010</name>
    <dbReference type="NCBI Taxonomy" id="1123231"/>
    <lineage>
        <taxon>Bacteria</taxon>
        <taxon>Bacillati</taxon>
        <taxon>Bacillota</taxon>
        <taxon>Bacilli</taxon>
        <taxon>Bacillales</taxon>
        <taxon>Salinicoccaceae</taxon>
        <taxon>Lacicoccus</taxon>
    </lineage>
</organism>
<dbReference type="AlphaFoldDB" id="A0A1M7IQF9"/>
<dbReference type="STRING" id="1123231.SAMN02745189_02131"/>
<comment type="similarity">
    <text evidence="1">Belongs to the type-I restriction system S methylase family.</text>
</comment>
<evidence type="ECO:0000313" key="6">
    <source>
        <dbReference type="Proteomes" id="UP000184206"/>
    </source>
</evidence>
<sequence>IKEASIHLPEHREKDNIGKFLKTLDSYTLLHQRKINILKRLKQEYLGLMFTDKEHSTPMLRFKQFKRDWEQRKLKDISDRVTRKNKDNASKLPLTISAQDGLVDQNTYYKKQIASRDMSNYYLLKKGDFAYNKSYSNGFPLGVVKRLDKYEYGVLSTLYIVFRPTQINSDFLLFYYETNKWHKEVLRLSAEGARNHGLLNISVKDFFDTKMRTPISEKEQVEIGVFLMKLEKIINLQHNKMAVLEKIKKTYLHKMFL</sequence>
<dbReference type="InterPro" id="IPR044946">
    <property type="entry name" value="Restrct_endonuc_typeI_TRD_sf"/>
</dbReference>
<dbReference type="Proteomes" id="UP000184206">
    <property type="component" value="Unassembled WGS sequence"/>
</dbReference>
<protein>
    <submittedName>
        <fullName evidence="5">Type I restriction modification DNA specificity domain-containing protein</fullName>
    </submittedName>
</protein>
<dbReference type="GO" id="GO:0009307">
    <property type="term" value="P:DNA restriction-modification system"/>
    <property type="evidence" value="ECO:0007669"/>
    <property type="project" value="UniProtKB-KW"/>
</dbReference>
<proteinExistence type="inferred from homology"/>
<dbReference type="Gene3D" id="3.90.220.20">
    <property type="entry name" value="DNA methylase specificity domains"/>
    <property type="match status" value="1"/>
</dbReference>
<dbReference type="PANTHER" id="PTHR30408:SF12">
    <property type="entry name" value="TYPE I RESTRICTION ENZYME MJAVIII SPECIFICITY SUBUNIT"/>
    <property type="match status" value="1"/>
</dbReference>
<dbReference type="Pfam" id="PF01420">
    <property type="entry name" value="Methylase_S"/>
    <property type="match status" value="1"/>
</dbReference>
<dbReference type="PANTHER" id="PTHR30408">
    <property type="entry name" value="TYPE-1 RESTRICTION ENZYME ECOKI SPECIFICITY PROTEIN"/>
    <property type="match status" value="1"/>
</dbReference>
<dbReference type="GO" id="GO:0003677">
    <property type="term" value="F:DNA binding"/>
    <property type="evidence" value="ECO:0007669"/>
    <property type="project" value="UniProtKB-KW"/>
</dbReference>
<reference evidence="5 6" key="1">
    <citation type="submission" date="2016-11" db="EMBL/GenBank/DDBJ databases">
        <authorList>
            <person name="Jaros S."/>
            <person name="Januszkiewicz K."/>
            <person name="Wedrychowicz H."/>
        </authorList>
    </citation>
    <scope>NUCLEOTIDE SEQUENCE [LARGE SCALE GENOMIC DNA]</scope>
    <source>
        <strain evidence="5 6">DSM 16010</strain>
    </source>
</reference>
<dbReference type="SUPFAM" id="SSF116734">
    <property type="entry name" value="DNA methylase specificity domain"/>
    <property type="match status" value="2"/>
</dbReference>
<dbReference type="InterPro" id="IPR000055">
    <property type="entry name" value="Restrct_endonuc_typeI_TRD"/>
</dbReference>
<keyword evidence="6" id="KW-1185">Reference proteome</keyword>
<dbReference type="InterPro" id="IPR052021">
    <property type="entry name" value="Type-I_RS_S_subunit"/>
</dbReference>
<evidence type="ECO:0000256" key="1">
    <source>
        <dbReference type="ARBA" id="ARBA00010923"/>
    </source>
</evidence>
<gene>
    <name evidence="5" type="ORF">SAMN02745189_02131</name>
</gene>
<keyword evidence="2" id="KW-0680">Restriction system</keyword>
<feature type="non-terminal residue" evidence="5">
    <location>
        <position position="1"/>
    </location>
</feature>
<evidence type="ECO:0000256" key="3">
    <source>
        <dbReference type="ARBA" id="ARBA00023125"/>
    </source>
</evidence>
<evidence type="ECO:0000256" key="2">
    <source>
        <dbReference type="ARBA" id="ARBA00022747"/>
    </source>
</evidence>
<keyword evidence="3" id="KW-0238">DNA-binding</keyword>
<accession>A0A1M7IQF9</accession>
<evidence type="ECO:0000259" key="4">
    <source>
        <dbReference type="Pfam" id="PF01420"/>
    </source>
</evidence>
<evidence type="ECO:0000313" key="5">
    <source>
        <dbReference type="EMBL" id="SHM43056.1"/>
    </source>
</evidence>
<name>A0A1M7IQF9_9BACL</name>
<dbReference type="EMBL" id="FRCF01000011">
    <property type="protein sequence ID" value="SHM43056.1"/>
    <property type="molecule type" value="Genomic_DNA"/>
</dbReference>
<feature type="domain" description="Type I restriction modification DNA specificity" evidence="4">
    <location>
        <begin position="67"/>
        <end position="245"/>
    </location>
</feature>